<keyword evidence="2" id="KW-1185">Reference proteome</keyword>
<dbReference type="Proteomes" id="UP000694888">
    <property type="component" value="Unplaced"/>
</dbReference>
<organism evidence="2 3">
    <name type="scientific">Aplysia californica</name>
    <name type="common">California sea hare</name>
    <dbReference type="NCBI Taxonomy" id="6500"/>
    <lineage>
        <taxon>Eukaryota</taxon>
        <taxon>Metazoa</taxon>
        <taxon>Spiralia</taxon>
        <taxon>Lophotrochozoa</taxon>
        <taxon>Mollusca</taxon>
        <taxon>Gastropoda</taxon>
        <taxon>Heterobranchia</taxon>
        <taxon>Euthyneura</taxon>
        <taxon>Tectipleura</taxon>
        <taxon>Aplysiida</taxon>
        <taxon>Aplysioidea</taxon>
        <taxon>Aplysiidae</taxon>
        <taxon>Aplysia</taxon>
    </lineage>
</organism>
<accession>A0ABM1VQM0</accession>
<gene>
    <name evidence="3" type="primary">LOC106011294</name>
</gene>
<feature type="compositionally biased region" description="Basic and acidic residues" evidence="1">
    <location>
        <begin position="11"/>
        <end position="22"/>
    </location>
</feature>
<feature type="region of interest" description="Disordered" evidence="1">
    <location>
        <begin position="119"/>
        <end position="170"/>
    </location>
</feature>
<feature type="region of interest" description="Disordered" evidence="1">
    <location>
        <begin position="11"/>
        <end position="66"/>
    </location>
</feature>
<feature type="region of interest" description="Disordered" evidence="1">
    <location>
        <begin position="209"/>
        <end position="232"/>
    </location>
</feature>
<evidence type="ECO:0000313" key="3">
    <source>
        <dbReference type="RefSeq" id="XP_035824712.1"/>
    </source>
</evidence>
<sequence length="410" mass="42930">MQMLPDYCREVKSEERNTHDLRSQSIPGVRQMQTKFRPSARNPLLPPVATPHDKRGRHLPPSPRAPPYPQTISHHHWWVATSPGLSAAPDAPAEEGPLPEVPGPRLFPAPTVVAAVSPPAHGHREHTGDTLGHPGTPWDTLGHPGTPWDTRTAPTRGPGAAHRKATQKSASGLDIDASLGASAAVDKIVISIGKSGSSRVKTDRGLQFAPGAGSAPRCSAPTPARALGSVGRGRGPLAEVCGRRGPLAEVGVRCQRWGSVARGGGPLPEVPGPRLFPAPAVVAAGTPPAHGHREHTGDTLGHTHSAHRGPGGRPPRARGPPTETQPSLEFRQIYPEIGLPRDIEASPGTSAAVDKIVISIGKSGSSPQERGGDRGVHRGPLAEVCGRRGPLPEVGVRCQRWGSVARGAWA</sequence>
<dbReference type="GeneID" id="106011294"/>
<evidence type="ECO:0000256" key="1">
    <source>
        <dbReference type="SAM" id="MobiDB-lite"/>
    </source>
</evidence>
<feature type="compositionally biased region" description="Polar residues" evidence="1">
    <location>
        <begin position="23"/>
        <end position="36"/>
    </location>
</feature>
<reference evidence="3" key="1">
    <citation type="submission" date="2025-08" db="UniProtKB">
        <authorList>
            <consortium name="RefSeq"/>
        </authorList>
    </citation>
    <scope>IDENTIFICATION</scope>
</reference>
<protein>
    <submittedName>
        <fullName evidence="3">Translation initiation factor IF-2-like</fullName>
    </submittedName>
</protein>
<name>A0ABM1VQM0_APLCA</name>
<proteinExistence type="predicted"/>
<feature type="region of interest" description="Disordered" evidence="1">
    <location>
        <begin position="285"/>
        <end position="325"/>
    </location>
</feature>
<dbReference type="RefSeq" id="XP_035824712.1">
    <property type="nucleotide sequence ID" value="XM_035968819.1"/>
</dbReference>
<evidence type="ECO:0000313" key="2">
    <source>
        <dbReference type="Proteomes" id="UP000694888"/>
    </source>
</evidence>